<dbReference type="InterPro" id="IPR018095">
    <property type="entry name" value="Thymidylate_kin_CS"/>
</dbReference>
<comment type="caution">
    <text evidence="13">The sequence shown here is derived from an EMBL/GenBank/DDBJ whole genome shotgun (WGS) entry which is preliminary data.</text>
</comment>
<organism evidence="13 14">
    <name type="scientific">Merismopedia glauca CCAP 1448/3</name>
    <dbReference type="NCBI Taxonomy" id="1296344"/>
    <lineage>
        <taxon>Bacteria</taxon>
        <taxon>Bacillati</taxon>
        <taxon>Cyanobacteriota</taxon>
        <taxon>Cyanophyceae</taxon>
        <taxon>Synechococcales</taxon>
        <taxon>Merismopediaceae</taxon>
        <taxon>Merismopedia</taxon>
    </lineage>
</organism>
<dbReference type="NCBIfam" id="TIGR00041">
    <property type="entry name" value="DTMP_kinase"/>
    <property type="match status" value="1"/>
</dbReference>
<dbReference type="InterPro" id="IPR027417">
    <property type="entry name" value="P-loop_NTPase"/>
</dbReference>
<dbReference type="InterPro" id="IPR018094">
    <property type="entry name" value="Thymidylate_kinase"/>
</dbReference>
<dbReference type="InterPro" id="IPR039430">
    <property type="entry name" value="Thymidylate_kin-like_dom"/>
</dbReference>
<evidence type="ECO:0000259" key="12">
    <source>
        <dbReference type="Pfam" id="PF02223"/>
    </source>
</evidence>
<evidence type="ECO:0000256" key="1">
    <source>
        <dbReference type="ARBA" id="ARBA00009776"/>
    </source>
</evidence>
<keyword evidence="4 11" id="KW-0808">Transferase</keyword>
<evidence type="ECO:0000256" key="7">
    <source>
        <dbReference type="ARBA" id="ARBA00022777"/>
    </source>
</evidence>
<evidence type="ECO:0000256" key="4">
    <source>
        <dbReference type="ARBA" id="ARBA00022679"/>
    </source>
</evidence>
<dbReference type="PANTHER" id="PTHR10344:SF4">
    <property type="entry name" value="UMP-CMP KINASE 2, MITOCHONDRIAL"/>
    <property type="match status" value="1"/>
</dbReference>
<dbReference type="EMBL" id="PVWJ01000052">
    <property type="protein sequence ID" value="PSB02690.1"/>
    <property type="molecule type" value="Genomic_DNA"/>
</dbReference>
<keyword evidence="8 11" id="KW-0067">ATP-binding</keyword>
<dbReference type="GO" id="GO:0005524">
    <property type="term" value="F:ATP binding"/>
    <property type="evidence" value="ECO:0007669"/>
    <property type="project" value="UniProtKB-UniRule"/>
</dbReference>
<dbReference type="GO" id="GO:0006235">
    <property type="term" value="P:dTTP biosynthetic process"/>
    <property type="evidence" value="ECO:0007669"/>
    <property type="project" value="UniProtKB-UniRule"/>
</dbReference>
<evidence type="ECO:0000256" key="10">
    <source>
        <dbReference type="ARBA" id="ARBA00057735"/>
    </source>
</evidence>
<comment type="function">
    <text evidence="10 11">Phosphorylation of dTMP to form dTDP in both de novo and salvage pathways of dTTP synthesis.</text>
</comment>
<accession>A0A2T1C343</accession>
<evidence type="ECO:0000256" key="9">
    <source>
        <dbReference type="ARBA" id="ARBA00048743"/>
    </source>
</evidence>
<dbReference type="AlphaFoldDB" id="A0A2T1C343"/>
<dbReference type="PROSITE" id="PS01331">
    <property type="entry name" value="THYMIDYLATE_KINASE"/>
    <property type="match status" value="1"/>
</dbReference>
<dbReference type="GO" id="GO:0006233">
    <property type="term" value="P:dTDP biosynthetic process"/>
    <property type="evidence" value="ECO:0007669"/>
    <property type="project" value="InterPro"/>
</dbReference>
<proteinExistence type="inferred from homology"/>
<dbReference type="CDD" id="cd01672">
    <property type="entry name" value="TMPK"/>
    <property type="match status" value="1"/>
</dbReference>
<name>A0A2T1C343_9CYAN</name>
<dbReference type="GO" id="GO:0005829">
    <property type="term" value="C:cytosol"/>
    <property type="evidence" value="ECO:0007669"/>
    <property type="project" value="TreeGrafter"/>
</dbReference>
<dbReference type="PANTHER" id="PTHR10344">
    <property type="entry name" value="THYMIDYLATE KINASE"/>
    <property type="match status" value="1"/>
</dbReference>
<evidence type="ECO:0000256" key="11">
    <source>
        <dbReference type="HAMAP-Rule" id="MF_00165"/>
    </source>
</evidence>
<gene>
    <name evidence="11" type="primary">tmk</name>
    <name evidence="13" type="ORF">C7B64_11990</name>
</gene>
<dbReference type="EC" id="2.7.4.9" evidence="2 11"/>
<dbReference type="GO" id="GO:0006227">
    <property type="term" value="P:dUDP biosynthetic process"/>
    <property type="evidence" value="ECO:0007669"/>
    <property type="project" value="TreeGrafter"/>
</dbReference>
<evidence type="ECO:0000313" key="13">
    <source>
        <dbReference type="EMBL" id="PSB02690.1"/>
    </source>
</evidence>
<keyword evidence="5 11" id="KW-0545">Nucleotide biosynthesis</keyword>
<dbReference type="HAMAP" id="MF_00165">
    <property type="entry name" value="Thymidylate_kinase"/>
    <property type="match status" value="1"/>
</dbReference>
<keyword evidence="14" id="KW-1185">Reference proteome</keyword>
<evidence type="ECO:0000256" key="8">
    <source>
        <dbReference type="ARBA" id="ARBA00022840"/>
    </source>
</evidence>
<evidence type="ECO:0000256" key="6">
    <source>
        <dbReference type="ARBA" id="ARBA00022741"/>
    </source>
</evidence>
<feature type="binding site" evidence="11">
    <location>
        <begin position="10"/>
        <end position="17"/>
    </location>
    <ligand>
        <name>ATP</name>
        <dbReference type="ChEBI" id="CHEBI:30616"/>
    </ligand>
</feature>
<dbReference type="RefSeq" id="WP_106288890.1">
    <property type="nucleotide sequence ID" value="NZ_CAWNTC010000045.1"/>
</dbReference>
<keyword evidence="6 11" id="KW-0547">Nucleotide-binding</keyword>
<dbReference type="GO" id="GO:0004798">
    <property type="term" value="F:dTMP kinase activity"/>
    <property type="evidence" value="ECO:0007669"/>
    <property type="project" value="UniProtKB-UniRule"/>
</dbReference>
<protein>
    <recommendedName>
        <fullName evidence="3 11">Thymidylate kinase</fullName>
        <ecNumber evidence="2 11">2.7.4.9</ecNumber>
    </recommendedName>
    <alternativeName>
        <fullName evidence="11">dTMP kinase</fullName>
    </alternativeName>
</protein>
<reference evidence="13 14" key="2">
    <citation type="submission" date="2018-03" db="EMBL/GenBank/DDBJ databases">
        <title>The ancient ancestry and fast evolution of plastids.</title>
        <authorList>
            <person name="Moore K.R."/>
            <person name="Magnabosco C."/>
            <person name="Momper L."/>
            <person name="Gold D.A."/>
            <person name="Bosak T."/>
            <person name="Fournier G.P."/>
        </authorList>
    </citation>
    <scope>NUCLEOTIDE SEQUENCE [LARGE SCALE GENOMIC DNA]</scope>
    <source>
        <strain evidence="13 14">CCAP 1448/3</strain>
    </source>
</reference>
<keyword evidence="7 11" id="KW-0418">Kinase</keyword>
<dbReference type="Proteomes" id="UP000238762">
    <property type="component" value="Unassembled WGS sequence"/>
</dbReference>
<dbReference type="Gene3D" id="3.40.50.300">
    <property type="entry name" value="P-loop containing nucleotide triphosphate hydrolases"/>
    <property type="match status" value="1"/>
</dbReference>
<dbReference type="Pfam" id="PF02223">
    <property type="entry name" value="Thymidylate_kin"/>
    <property type="match status" value="1"/>
</dbReference>
<dbReference type="OrthoDB" id="9774907at2"/>
<evidence type="ECO:0000256" key="2">
    <source>
        <dbReference type="ARBA" id="ARBA00012980"/>
    </source>
</evidence>
<evidence type="ECO:0000313" key="14">
    <source>
        <dbReference type="Proteomes" id="UP000238762"/>
    </source>
</evidence>
<feature type="domain" description="Thymidylate kinase-like" evidence="12">
    <location>
        <begin position="8"/>
        <end position="197"/>
    </location>
</feature>
<evidence type="ECO:0000256" key="3">
    <source>
        <dbReference type="ARBA" id="ARBA00017144"/>
    </source>
</evidence>
<sequence length="207" mass="23158">MKGKLIVFEGVEGCGKTTQIEQTRQWLEDLAISVAVTRQPGGTQLGQELRQILLHSQGYSIDPKAELLLYAADRAQHLAEVIKPELEKGTIVLCDRYTDSTIAYQGYGRGLDLAAIETLNRLATGGLEPYLTLWLDIDVEIGLNRVKVRGESDRLEQDTIDFHRLVQQGYQKLALHHPQIIHRVDASLSLEAVQLQIRSLLASHLNL</sequence>
<dbReference type="SUPFAM" id="SSF52540">
    <property type="entry name" value="P-loop containing nucleoside triphosphate hydrolases"/>
    <property type="match status" value="1"/>
</dbReference>
<comment type="catalytic activity">
    <reaction evidence="9 11">
        <text>dTMP + ATP = dTDP + ADP</text>
        <dbReference type="Rhea" id="RHEA:13517"/>
        <dbReference type="ChEBI" id="CHEBI:30616"/>
        <dbReference type="ChEBI" id="CHEBI:58369"/>
        <dbReference type="ChEBI" id="CHEBI:63528"/>
        <dbReference type="ChEBI" id="CHEBI:456216"/>
        <dbReference type="EC" id="2.7.4.9"/>
    </reaction>
</comment>
<reference evidence="13 14" key="1">
    <citation type="submission" date="2018-02" db="EMBL/GenBank/DDBJ databases">
        <authorList>
            <person name="Cohen D.B."/>
            <person name="Kent A.D."/>
        </authorList>
    </citation>
    <scope>NUCLEOTIDE SEQUENCE [LARGE SCALE GENOMIC DNA]</scope>
    <source>
        <strain evidence="13 14">CCAP 1448/3</strain>
    </source>
</reference>
<evidence type="ECO:0000256" key="5">
    <source>
        <dbReference type="ARBA" id="ARBA00022727"/>
    </source>
</evidence>
<dbReference type="FunFam" id="3.40.50.300:FF:000225">
    <property type="entry name" value="Thymidylate kinase"/>
    <property type="match status" value="1"/>
</dbReference>
<comment type="similarity">
    <text evidence="1 11">Belongs to the thymidylate kinase family.</text>
</comment>